<protein>
    <recommendedName>
        <fullName evidence="1">MICOS complex subunit</fullName>
    </recommendedName>
</protein>
<reference evidence="2" key="1">
    <citation type="submission" date="2021-06" db="EMBL/GenBank/DDBJ databases">
        <authorList>
            <person name="Kallberg Y."/>
            <person name="Tangrot J."/>
            <person name="Rosling A."/>
        </authorList>
    </citation>
    <scope>NUCLEOTIDE SEQUENCE</scope>
    <source>
        <strain evidence="2">MT106</strain>
    </source>
</reference>
<evidence type="ECO:0000256" key="1">
    <source>
        <dbReference type="RuleBase" id="RU363021"/>
    </source>
</evidence>
<keyword evidence="1" id="KW-0496">Mitochondrion</keyword>
<sequence length="192" mass="22049">MNFSHSFGLLSKKKLNIYDDPRPEIVVVETPTKIEETIRQTRFKAKKALEDTENQFRQVSDRWISIEQKTERAINDVVSPKERLIPEVLYVGVAGLAGSVLAKNRGAFLRLTTPIVFTIAASYYFLPITSRNIARKLFEYEQQSPALVNIHKSISQTTEESKNKIDEAMSDIRHTLNDQVKKVEAEVKKIWK</sequence>
<comment type="caution">
    <text evidence="2">The sequence shown here is derived from an EMBL/GenBank/DDBJ whole genome shotgun (WGS) entry which is preliminary data.</text>
</comment>
<keyword evidence="1" id="KW-0999">Mitochondrion inner membrane</keyword>
<evidence type="ECO:0000313" key="2">
    <source>
        <dbReference type="EMBL" id="CAG8568676.1"/>
    </source>
</evidence>
<dbReference type="Pfam" id="PF09769">
    <property type="entry name" value="ApoO"/>
    <property type="match status" value="1"/>
</dbReference>
<comment type="subcellular location">
    <subcellularLocation>
        <location evidence="1">Mitochondrion inner membrane</location>
    </subcellularLocation>
</comment>
<comment type="function">
    <text evidence="1">Component of the MICOS complex, a large protein complex of the mitochondrial inner membrane that plays crucial roles in the maintenance of crista junctions, inner membrane architecture, and formation of contact sites to the outer membrane.</text>
</comment>
<organism evidence="2 3">
    <name type="scientific">Ambispora gerdemannii</name>
    <dbReference type="NCBI Taxonomy" id="144530"/>
    <lineage>
        <taxon>Eukaryota</taxon>
        <taxon>Fungi</taxon>
        <taxon>Fungi incertae sedis</taxon>
        <taxon>Mucoromycota</taxon>
        <taxon>Glomeromycotina</taxon>
        <taxon>Glomeromycetes</taxon>
        <taxon>Archaeosporales</taxon>
        <taxon>Ambisporaceae</taxon>
        <taxon>Ambispora</taxon>
    </lineage>
</organism>
<keyword evidence="1" id="KW-0812">Transmembrane</keyword>
<proteinExistence type="predicted"/>
<dbReference type="PANTHER" id="PTHR28268:SF1">
    <property type="entry name" value="MICOS SUBUNIT MIC26"/>
    <property type="match status" value="1"/>
</dbReference>
<accession>A0A9N9BLH0</accession>
<gene>
    <name evidence="2" type="ORF">AGERDE_LOCUS7526</name>
</gene>
<dbReference type="GO" id="GO:0044284">
    <property type="term" value="C:mitochondrial crista junction"/>
    <property type="evidence" value="ECO:0007669"/>
    <property type="project" value="TreeGrafter"/>
</dbReference>
<dbReference type="InterPro" id="IPR033181">
    <property type="entry name" value="Mic26_fungi"/>
</dbReference>
<keyword evidence="1" id="KW-0472">Membrane</keyword>
<dbReference type="OrthoDB" id="2399148at2759"/>
<name>A0A9N9BLH0_9GLOM</name>
<dbReference type="PANTHER" id="PTHR28268">
    <property type="entry name" value="MICOS SUBUNIT MIC26"/>
    <property type="match status" value="1"/>
</dbReference>
<comment type="subunit">
    <text evidence="1">Component of the mitochondrial contact site and cristae organizing system (MICOS) complex.</text>
</comment>
<dbReference type="GO" id="GO:0042407">
    <property type="term" value="P:cristae formation"/>
    <property type="evidence" value="ECO:0007669"/>
    <property type="project" value="InterPro"/>
</dbReference>
<feature type="transmembrane region" description="Helical" evidence="1">
    <location>
        <begin position="108"/>
        <end position="126"/>
    </location>
</feature>
<dbReference type="GO" id="GO:0061617">
    <property type="term" value="C:MICOS complex"/>
    <property type="evidence" value="ECO:0007669"/>
    <property type="project" value="UniProtKB-UniRule"/>
</dbReference>
<dbReference type="EMBL" id="CAJVPL010001389">
    <property type="protein sequence ID" value="CAG8568676.1"/>
    <property type="molecule type" value="Genomic_DNA"/>
</dbReference>
<dbReference type="Proteomes" id="UP000789831">
    <property type="component" value="Unassembled WGS sequence"/>
</dbReference>
<evidence type="ECO:0000313" key="3">
    <source>
        <dbReference type="Proteomes" id="UP000789831"/>
    </source>
</evidence>
<dbReference type="InterPro" id="IPR019166">
    <property type="entry name" value="MIC26/MIC27"/>
</dbReference>
<dbReference type="AlphaFoldDB" id="A0A9N9BLH0"/>
<keyword evidence="3" id="KW-1185">Reference proteome</keyword>
<keyword evidence="1" id="KW-1133">Transmembrane helix</keyword>